<evidence type="ECO:0000256" key="7">
    <source>
        <dbReference type="ARBA" id="ARBA00023237"/>
    </source>
</evidence>
<dbReference type="GO" id="GO:0015562">
    <property type="term" value="F:efflux transmembrane transporter activity"/>
    <property type="evidence" value="ECO:0007669"/>
    <property type="project" value="InterPro"/>
</dbReference>
<dbReference type="InterPro" id="IPR010130">
    <property type="entry name" value="T1SS_OMP_TolC"/>
</dbReference>
<accession>A0A1A8XWG6</accession>
<dbReference type="PANTHER" id="PTHR30026">
    <property type="entry name" value="OUTER MEMBRANE PROTEIN TOLC"/>
    <property type="match status" value="1"/>
</dbReference>
<dbReference type="Gene3D" id="1.20.1600.10">
    <property type="entry name" value="Outer membrane efflux proteins (OEP)"/>
    <property type="match status" value="1"/>
</dbReference>
<feature type="chain" id="PRO_5008381806" evidence="8">
    <location>
        <begin position="23"/>
        <end position="443"/>
    </location>
</feature>
<gene>
    <name evidence="9" type="ORF">ACCAA_560042</name>
</gene>
<evidence type="ECO:0000256" key="8">
    <source>
        <dbReference type="SAM" id="SignalP"/>
    </source>
</evidence>
<protein>
    <submittedName>
        <fullName evidence="9">Type I secretion outer membrane protein, TolC family</fullName>
    </submittedName>
</protein>
<keyword evidence="7" id="KW-0998">Cell outer membrane</keyword>
<evidence type="ECO:0000313" key="10">
    <source>
        <dbReference type="Proteomes" id="UP000199169"/>
    </source>
</evidence>
<keyword evidence="6" id="KW-0472">Membrane</keyword>
<keyword evidence="4" id="KW-1134">Transmembrane beta strand</keyword>
<dbReference type="GO" id="GO:0009279">
    <property type="term" value="C:cell outer membrane"/>
    <property type="evidence" value="ECO:0007669"/>
    <property type="project" value="UniProtKB-SubCell"/>
</dbReference>
<comment type="subcellular location">
    <subcellularLocation>
        <location evidence="1">Cell outer membrane</location>
    </subcellularLocation>
</comment>
<dbReference type="AlphaFoldDB" id="A0A1A8XWG6"/>
<reference evidence="9 10" key="1">
    <citation type="submission" date="2016-06" db="EMBL/GenBank/DDBJ databases">
        <authorList>
            <person name="Kjaerup R.B."/>
            <person name="Dalgaard T.S."/>
            <person name="Juul-Madsen H.R."/>
        </authorList>
    </citation>
    <scope>NUCLEOTIDE SEQUENCE [LARGE SCALE GENOMIC DNA]</scope>
    <source>
        <strain evidence="9">3</strain>
    </source>
</reference>
<dbReference type="InterPro" id="IPR003423">
    <property type="entry name" value="OMP_efflux"/>
</dbReference>
<evidence type="ECO:0000256" key="6">
    <source>
        <dbReference type="ARBA" id="ARBA00023136"/>
    </source>
</evidence>
<dbReference type="PANTHER" id="PTHR30026:SF20">
    <property type="entry name" value="OUTER MEMBRANE PROTEIN TOLC"/>
    <property type="match status" value="1"/>
</dbReference>
<feature type="signal peptide" evidence="8">
    <location>
        <begin position="1"/>
        <end position="22"/>
    </location>
</feature>
<dbReference type="Pfam" id="PF02321">
    <property type="entry name" value="OEP"/>
    <property type="match status" value="2"/>
</dbReference>
<evidence type="ECO:0000256" key="5">
    <source>
        <dbReference type="ARBA" id="ARBA00022692"/>
    </source>
</evidence>
<dbReference type="EMBL" id="FLQX01000134">
    <property type="protein sequence ID" value="SBT08353.1"/>
    <property type="molecule type" value="Genomic_DNA"/>
</dbReference>
<dbReference type="GO" id="GO:1990281">
    <property type="term" value="C:efflux pump complex"/>
    <property type="evidence" value="ECO:0007669"/>
    <property type="project" value="TreeGrafter"/>
</dbReference>
<keyword evidence="5" id="KW-0812">Transmembrane</keyword>
<name>A0A1A8XWG6_9PROT</name>
<evidence type="ECO:0000313" key="9">
    <source>
        <dbReference type="EMBL" id="SBT08353.1"/>
    </source>
</evidence>
<comment type="similarity">
    <text evidence="2">Belongs to the outer membrane factor (OMF) (TC 1.B.17) family.</text>
</comment>
<evidence type="ECO:0000256" key="1">
    <source>
        <dbReference type="ARBA" id="ARBA00004442"/>
    </source>
</evidence>
<dbReference type="SUPFAM" id="SSF56954">
    <property type="entry name" value="Outer membrane efflux proteins (OEP)"/>
    <property type="match status" value="1"/>
</dbReference>
<keyword evidence="10" id="KW-1185">Reference proteome</keyword>
<evidence type="ECO:0000256" key="2">
    <source>
        <dbReference type="ARBA" id="ARBA00007613"/>
    </source>
</evidence>
<keyword evidence="8" id="KW-0732">Signal</keyword>
<evidence type="ECO:0000256" key="4">
    <source>
        <dbReference type="ARBA" id="ARBA00022452"/>
    </source>
</evidence>
<dbReference type="InterPro" id="IPR051906">
    <property type="entry name" value="TolC-like"/>
</dbReference>
<dbReference type="Proteomes" id="UP000199169">
    <property type="component" value="Unassembled WGS sequence"/>
</dbReference>
<dbReference type="GO" id="GO:0015288">
    <property type="term" value="F:porin activity"/>
    <property type="evidence" value="ECO:0007669"/>
    <property type="project" value="TreeGrafter"/>
</dbReference>
<dbReference type="RefSeq" id="WP_186408210.1">
    <property type="nucleotide sequence ID" value="NZ_FLQX01000134.1"/>
</dbReference>
<dbReference type="STRING" id="1860102.ACCAA_560042"/>
<evidence type="ECO:0000256" key="3">
    <source>
        <dbReference type="ARBA" id="ARBA00022448"/>
    </source>
</evidence>
<organism evidence="9 10">
    <name type="scientific">Candidatus Accumulibacter aalborgensis</name>
    <dbReference type="NCBI Taxonomy" id="1860102"/>
    <lineage>
        <taxon>Bacteria</taxon>
        <taxon>Pseudomonadati</taxon>
        <taxon>Pseudomonadota</taxon>
        <taxon>Betaproteobacteria</taxon>
        <taxon>Candidatus Accumulibacter</taxon>
    </lineage>
</organism>
<proteinExistence type="inferred from homology"/>
<dbReference type="NCBIfam" id="TIGR01844">
    <property type="entry name" value="type_I_sec_TolC"/>
    <property type="match status" value="1"/>
</dbReference>
<keyword evidence="3" id="KW-0813">Transport</keyword>
<sequence>MRKWTASLAACTLALLSSEVIAAGLLDAYQAARQNDPTFKAARYERDAGQYAFDIGLAGLLPSVSINGSYLKTTGEQTSTVFTNVKQSLDYNSKYTVLGLRQPLFNYDSFVRYQQGGVQVAYSDAVFDKKEAELAVKVSGAYLDALYAADQLALADAEISAYRSQRELAERRRKGGEGTITDVAEAESRLQLARAGRADAVDRLSVAVRKLEGMTGKAMAPLWVLRPDFMPTSVLPPSLDEWSALANGNNPEIRSRRKAYELASLEVDRTRAGHMPQVDLVARGTQAESDTLSTARQKYYTNAIGVEFNFPLFAGGRVNALTGQAIANRERAQAELDGALTDTLVELERQFLAVQTGASRVAAYRNAVDASMVTAEGMRRGMAAGLRTNTDVLDAERQMFVAQRDLAQARYAYLVNTLQLKTAAGVLSEKDVAEVASLLVPRE</sequence>